<organism evidence="2 3">
    <name type="scientific">Calocera cornea HHB12733</name>
    <dbReference type="NCBI Taxonomy" id="1353952"/>
    <lineage>
        <taxon>Eukaryota</taxon>
        <taxon>Fungi</taxon>
        <taxon>Dikarya</taxon>
        <taxon>Basidiomycota</taxon>
        <taxon>Agaricomycotina</taxon>
        <taxon>Dacrymycetes</taxon>
        <taxon>Dacrymycetales</taxon>
        <taxon>Dacrymycetaceae</taxon>
        <taxon>Calocera</taxon>
    </lineage>
</organism>
<keyword evidence="3" id="KW-1185">Reference proteome</keyword>
<evidence type="ECO:0000256" key="1">
    <source>
        <dbReference type="SAM" id="Phobius"/>
    </source>
</evidence>
<keyword evidence="1" id="KW-0812">Transmembrane</keyword>
<evidence type="ECO:0000313" key="3">
    <source>
        <dbReference type="Proteomes" id="UP000076842"/>
    </source>
</evidence>
<dbReference type="OrthoDB" id="3242376at2759"/>
<protein>
    <submittedName>
        <fullName evidence="2">Uncharacterized protein</fullName>
    </submittedName>
</protein>
<keyword evidence="1" id="KW-0472">Membrane</keyword>
<reference evidence="2 3" key="1">
    <citation type="journal article" date="2016" name="Mol. Biol. Evol.">
        <title>Comparative Genomics of Early-Diverging Mushroom-Forming Fungi Provides Insights into the Origins of Lignocellulose Decay Capabilities.</title>
        <authorList>
            <person name="Nagy L.G."/>
            <person name="Riley R."/>
            <person name="Tritt A."/>
            <person name="Adam C."/>
            <person name="Daum C."/>
            <person name="Floudas D."/>
            <person name="Sun H."/>
            <person name="Yadav J.S."/>
            <person name="Pangilinan J."/>
            <person name="Larsson K.H."/>
            <person name="Matsuura K."/>
            <person name="Barry K."/>
            <person name="Labutti K."/>
            <person name="Kuo R."/>
            <person name="Ohm R.A."/>
            <person name="Bhattacharya S.S."/>
            <person name="Shirouzu T."/>
            <person name="Yoshinaga Y."/>
            <person name="Martin F.M."/>
            <person name="Grigoriev I.V."/>
            <person name="Hibbett D.S."/>
        </authorList>
    </citation>
    <scope>NUCLEOTIDE SEQUENCE [LARGE SCALE GENOMIC DNA]</scope>
    <source>
        <strain evidence="2 3">HHB12733</strain>
    </source>
</reference>
<accession>A0A165FD73</accession>
<evidence type="ECO:0000313" key="2">
    <source>
        <dbReference type="EMBL" id="KZT56577.1"/>
    </source>
</evidence>
<sequence>MSSITASDLTQDELNELVMHGLTINIVYMWYWSKRIEVGRILFFLVTYLPKTGLRYADHSTESLWSPIGVHTHCDRFPGNIMPYPTEDFNLASLAVVQLCLMLRTWALFGARRNVLIGLSVFMIACAFASGVIIALTGGGSALFDFVLCILSIIKVLEHRRDDVHSPLVDLLHRDGLAYFALSLTDIFTGLAPDVAKRSFHGGNATADIVRSVTASGKFQFNNNGQHRIRAERGAFISNESCVKDHMLRRGGHKDSEQEVKVQLEDMWGPRSAHRIRKAR</sequence>
<dbReference type="Proteomes" id="UP000076842">
    <property type="component" value="Unassembled WGS sequence"/>
</dbReference>
<dbReference type="EMBL" id="KV423975">
    <property type="protein sequence ID" value="KZT56577.1"/>
    <property type="molecule type" value="Genomic_DNA"/>
</dbReference>
<feature type="transmembrane region" description="Helical" evidence="1">
    <location>
        <begin position="116"/>
        <end position="136"/>
    </location>
</feature>
<proteinExistence type="predicted"/>
<dbReference type="InParanoid" id="A0A165FD73"/>
<gene>
    <name evidence="2" type="ORF">CALCODRAFT_509357</name>
</gene>
<dbReference type="AlphaFoldDB" id="A0A165FD73"/>
<name>A0A165FD73_9BASI</name>
<keyword evidence="1" id="KW-1133">Transmembrane helix</keyword>